<accession>A0A267GG89</accession>
<dbReference type="InterPro" id="IPR022035">
    <property type="entry name" value="PCIF1_WW"/>
</dbReference>
<feature type="domain" description="PCIF1 WW" evidence="1">
    <location>
        <begin position="6"/>
        <end position="141"/>
    </location>
</feature>
<dbReference type="EMBL" id="NIVC01000382">
    <property type="protein sequence ID" value="PAA84299.1"/>
    <property type="molecule type" value="Genomic_DNA"/>
</dbReference>
<dbReference type="Proteomes" id="UP000215902">
    <property type="component" value="Unassembled WGS sequence"/>
</dbReference>
<dbReference type="OrthoDB" id="498301at2759"/>
<sequence>MFRGGESSLCPKAFDALFELGKAAHEGFASPLNCQLLGRQGAKFCSLFPDTDSPFGSLGDFFHIDLMQYPGGWVLNPPFEEILLRATARRVVDILDESERGAFWFFLIFPYWTDCDGWQILDESEWKVDRIDVKPNQLGFQDCYGSPFTTQVKVSLFAMGEPPDSVNLAKLWDAMRMDARERWK</sequence>
<organism evidence="2 3">
    <name type="scientific">Macrostomum lignano</name>
    <dbReference type="NCBI Taxonomy" id="282301"/>
    <lineage>
        <taxon>Eukaryota</taxon>
        <taxon>Metazoa</taxon>
        <taxon>Spiralia</taxon>
        <taxon>Lophotrochozoa</taxon>
        <taxon>Platyhelminthes</taxon>
        <taxon>Rhabditophora</taxon>
        <taxon>Macrostomorpha</taxon>
        <taxon>Macrostomida</taxon>
        <taxon>Macrostomidae</taxon>
        <taxon>Macrostomum</taxon>
    </lineage>
</organism>
<gene>
    <name evidence="2" type="ORF">BOX15_Mlig031925g1</name>
</gene>
<evidence type="ECO:0000259" key="1">
    <source>
        <dbReference type="Pfam" id="PF12237"/>
    </source>
</evidence>
<protein>
    <recommendedName>
        <fullName evidence="1">PCIF1 WW domain-containing protein</fullName>
    </recommendedName>
</protein>
<proteinExistence type="predicted"/>
<dbReference type="PANTHER" id="PTHR21727">
    <property type="entry name" value="PHOSPHORYLATED CTD INTERACTING FACTOR 1"/>
    <property type="match status" value="1"/>
</dbReference>
<dbReference type="GO" id="GO:0099122">
    <property type="term" value="F:RNA polymerase II C-terminal domain binding"/>
    <property type="evidence" value="ECO:0007669"/>
    <property type="project" value="InterPro"/>
</dbReference>
<dbReference type="PANTHER" id="PTHR21727:SF0">
    <property type="entry name" value="MRNA (2'-O-METHYLADENOSINE-N(6)-)-METHYLTRANSFERASE"/>
    <property type="match status" value="1"/>
</dbReference>
<name>A0A267GG89_9PLAT</name>
<dbReference type="GO" id="GO:0016422">
    <property type="term" value="F:mRNA (2'-O-methyladenosine-N6-)-methyltransferase activity"/>
    <property type="evidence" value="ECO:0007669"/>
    <property type="project" value="InterPro"/>
</dbReference>
<comment type="caution">
    <text evidence="2">The sequence shown here is derived from an EMBL/GenBank/DDBJ whole genome shotgun (WGS) entry which is preliminary data.</text>
</comment>
<dbReference type="AlphaFoldDB" id="A0A267GG89"/>
<keyword evidence="3" id="KW-1185">Reference proteome</keyword>
<evidence type="ECO:0000313" key="3">
    <source>
        <dbReference type="Proteomes" id="UP000215902"/>
    </source>
</evidence>
<evidence type="ECO:0000313" key="2">
    <source>
        <dbReference type="EMBL" id="PAA84299.1"/>
    </source>
</evidence>
<dbReference type="InterPro" id="IPR039881">
    <property type="entry name" value="PCIF1-like"/>
</dbReference>
<dbReference type="GO" id="GO:0005634">
    <property type="term" value="C:nucleus"/>
    <property type="evidence" value="ECO:0007669"/>
    <property type="project" value="TreeGrafter"/>
</dbReference>
<reference evidence="2 3" key="1">
    <citation type="submission" date="2017-06" db="EMBL/GenBank/DDBJ databases">
        <title>A platform for efficient transgenesis in Macrostomum lignano, a flatworm model organism for stem cell research.</title>
        <authorList>
            <person name="Berezikov E."/>
        </authorList>
    </citation>
    <scope>NUCLEOTIDE SEQUENCE [LARGE SCALE GENOMIC DNA]</scope>
    <source>
        <strain evidence="2">DV1</strain>
        <tissue evidence="2">Whole organism</tissue>
    </source>
</reference>
<dbReference type="Pfam" id="PF12237">
    <property type="entry name" value="PCIF1_WW"/>
    <property type="match status" value="1"/>
</dbReference>